<dbReference type="EMBL" id="JAVYJV010000005">
    <property type="protein sequence ID" value="KAK4370310.1"/>
    <property type="molecule type" value="Genomic_DNA"/>
</dbReference>
<feature type="transmembrane region" description="Helical" evidence="1">
    <location>
        <begin position="12"/>
        <end position="38"/>
    </location>
</feature>
<protein>
    <submittedName>
        <fullName evidence="2">Uncharacterized protein</fullName>
    </submittedName>
</protein>
<accession>A0AAE1SIF2</accession>
<proteinExistence type="predicted"/>
<keyword evidence="1" id="KW-0472">Membrane</keyword>
<evidence type="ECO:0000313" key="3">
    <source>
        <dbReference type="Proteomes" id="UP001291623"/>
    </source>
</evidence>
<name>A0AAE1SIF2_9SOLA</name>
<dbReference type="AlphaFoldDB" id="A0AAE1SIF2"/>
<dbReference type="Proteomes" id="UP001291623">
    <property type="component" value="Unassembled WGS sequence"/>
</dbReference>
<keyword evidence="1" id="KW-0812">Transmembrane</keyword>
<sequence length="124" mass="14139">MAVPLNAQVRSLVICVIGVCILVLLFYAHVLLLSLFLLSVTSLTNENFIDTDDSFIKNLLMALELSELYHDLTYKMVLWVNDLLLTALVNMYSMNYQIGSAWILFAKVSEQDLGFVGFHRYKLD</sequence>
<organism evidence="2 3">
    <name type="scientific">Anisodus tanguticus</name>
    <dbReference type="NCBI Taxonomy" id="243964"/>
    <lineage>
        <taxon>Eukaryota</taxon>
        <taxon>Viridiplantae</taxon>
        <taxon>Streptophyta</taxon>
        <taxon>Embryophyta</taxon>
        <taxon>Tracheophyta</taxon>
        <taxon>Spermatophyta</taxon>
        <taxon>Magnoliopsida</taxon>
        <taxon>eudicotyledons</taxon>
        <taxon>Gunneridae</taxon>
        <taxon>Pentapetalae</taxon>
        <taxon>asterids</taxon>
        <taxon>lamiids</taxon>
        <taxon>Solanales</taxon>
        <taxon>Solanaceae</taxon>
        <taxon>Solanoideae</taxon>
        <taxon>Hyoscyameae</taxon>
        <taxon>Anisodus</taxon>
    </lineage>
</organism>
<reference evidence="2" key="1">
    <citation type="submission" date="2023-12" db="EMBL/GenBank/DDBJ databases">
        <title>Genome assembly of Anisodus tanguticus.</title>
        <authorList>
            <person name="Wang Y.-J."/>
        </authorList>
    </citation>
    <scope>NUCLEOTIDE SEQUENCE</scope>
    <source>
        <strain evidence="2">KB-2021</strain>
        <tissue evidence="2">Leaf</tissue>
    </source>
</reference>
<evidence type="ECO:0000256" key="1">
    <source>
        <dbReference type="SAM" id="Phobius"/>
    </source>
</evidence>
<comment type="caution">
    <text evidence="2">The sequence shown here is derived from an EMBL/GenBank/DDBJ whole genome shotgun (WGS) entry which is preliminary data.</text>
</comment>
<keyword evidence="1" id="KW-1133">Transmembrane helix</keyword>
<gene>
    <name evidence="2" type="ORF">RND71_009785</name>
</gene>
<evidence type="ECO:0000313" key="2">
    <source>
        <dbReference type="EMBL" id="KAK4370310.1"/>
    </source>
</evidence>
<keyword evidence="3" id="KW-1185">Reference proteome</keyword>